<dbReference type="PANTHER" id="PTHR43765">
    <property type="entry name" value="2-DEHYDROPANTOATE 2-REDUCTASE-RELATED"/>
    <property type="match status" value="1"/>
</dbReference>
<dbReference type="AlphaFoldDB" id="A0A6F8ZF38"/>
<dbReference type="PANTHER" id="PTHR43765:SF2">
    <property type="entry name" value="2-DEHYDROPANTOATE 2-REDUCTASE"/>
    <property type="match status" value="1"/>
</dbReference>
<dbReference type="FunFam" id="1.10.1040.10:FF:000017">
    <property type="entry name" value="2-dehydropantoate 2-reductase"/>
    <property type="match status" value="1"/>
</dbReference>
<evidence type="ECO:0000256" key="5">
    <source>
        <dbReference type="ARBA" id="ARBA00019465"/>
    </source>
</evidence>
<keyword evidence="15" id="KW-1185">Reference proteome</keyword>
<keyword evidence="7 11" id="KW-0521">NADP</keyword>
<keyword evidence="8 11" id="KW-0560">Oxidoreductase</keyword>
<organism evidence="14 15">
    <name type="scientific">Candidatus Hydrogenisulfobacillus filiaventi</name>
    <dbReference type="NCBI Taxonomy" id="2707344"/>
    <lineage>
        <taxon>Bacteria</taxon>
        <taxon>Bacillati</taxon>
        <taxon>Bacillota</taxon>
        <taxon>Clostridia</taxon>
        <taxon>Eubacteriales</taxon>
        <taxon>Clostridiales Family XVII. Incertae Sedis</taxon>
        <taxon>Candidatus Hydrogenisulfobacillus</taxon>
    </lineage>
</organism>
<dbReference type="SUPFAM" id="SSF51735">
    <property type="entry name" value="NAD(P)-binding Rossmann-fold domains"/>
    <property type="match status" value="1"/>
</dbReference>
<sequence>MNEPLPPPVILGTGALARFWARALRVLDPVLVGREPPVVRLAPTARAEPEPEWVPRFRSWQEPWIGPGPGVVWVLVKAPAAETAAAWLAQLPAPPAAVVSLMNGMGYEGVLGQAAGSERLVLGVTTDAVTLDRNTNLVVVNARGETLLGNPAGRGPAGRRARQAVEGVLKTAAGVRWRWLEEADMERARWTKLVQNAVINPLSALTGRPNGELPDQIAWRLAPALVGEVLPVAARRGVRLGAPAEVLQAVEALARRTGPNRSSMLQDVLHRRPTEVDYINGFVVREAGRWGLAAPTHATLTTLVRALG</sequence>
<dbReference type="GO" id="GO:0050661">
    <property type="term" value="F:NADP binding"/>
    <property type="evidence" value="ECO:0007669"/>
    <property type="project" value="TreeGrafter"/>
</dbReference>
<evidence type="ECO:0000259" key="13">
    <source>
        <dbReference type="Pfam" id="PF08546"/>
    </source>
</evidence>
<dbReference type="Pfam" id="PF02558">
    <property type="entry name" value="ApbA"/>
    <property type="match status" value="1"/>
</dbReference>
<dbReference type="Pfam" id="PF08546">
    <property type="entry name" value="ApbA_C"/>
    <property type="match status" value="1"/>
</dbReference>
<comment type="catalytic activity">
    <reaction evidence="10 11">
        <text>(R)-pantoate + NADP(+) = 2-dehydropantoate + NADPH + H(+)</text>
        <dbReference type="Rhea" id="RHEA:16233"/>
        <dbReference type="ChEBI" id="CHEBI:11561"/>
        <dbReference type="ChEBI" id="CHEBI:15378"/>
        <dbReference type="ChEBI" id="CHEBI:15980"/>
        <dbReference type="ChEBI" id="CHEBI:57783"/>
        <dbReference type="ChEBI" id="CHEBI:58349"/>
        <dbReference type="EC" id="1.1.1.169"/>
    </reaction>
</comment>
<accession>A0A6F8ZF38</accession>
<dbReference type="EMBL" id="LR778114">
    <property type="protein sequence ID" value="CAB1128280.1"/>
    <property type="molecule type" value="Genomic_DNA"/>
</dbReference>
<dbReference type="InterPro" id="IPR008927">
    <property type="entry name" value="6-PGluconate_DH-like_C_sf"/>
</dbReference>
<dbReference type="GO" id="GO:0015940">
    <property type="term" value="P:pantothenate biosynthetic process"/>
    <property type="evidence" value="ECO:0007669"/>
    <property type="project" value="UniProtKB-UniPathway"/>
</dbReference>
<dbReference type="EC" id="1.1.1.169" evidence="4 11"/>
<evidence type="ECO:0000313" key="15">
    <source>
        <dbReference type="Proteomes" id="UP000503399"/>
    </source>
</evidence>
<comment type="function">
    <text evidence="1 11">Catalyzes the NADPH-dependent reduction of ketopantoate into pantoic acid.</text>
</comment>
<name>A0A6F8ZF38_9FIRM</name>
<evidence type="ECO:0000259" key="12">
    <source>
        <dbReference type="Pfam" id="PF02558"/>
    </source>
</evidence>
<evidence type="ECO:0000256" key="10">
    <source>
        <dbReference type="ARBA" id="ARBA00048793"/>
    </source>
</evidence>
<evidence type="ECO:0000256" key="2">
    <source>
        <dbReference type="ARBA" id="ARBA00004994"/>
    </source>
</evidence>
<dbReference type="InterPro" id="IPR036291">
    <property type="entry name" value="NAD(P)-bd_dom_sf"/>
</dbReference>
<dbReference type="SUPFAM" id="SSF48179">
    <property type="entry name" value="6-phosphogluconate dehydrogenase C-terminal domain-like"/>
    <property type="match status" value="1"/>
</dbReference>
<reference evidence="14 15" key="1">
    <citation type="submission" date="2020-02" db="EMBL/GenBank/DDBJ databases">
        <authorList>
            <person name="Hogendoorn C."/>
        </authorList>
    </citation>
    <scope>NUCLEOTIDE SEQUENCE [LARGE SCALE GENOMIC DNA]</scope>
    <source>
        <strain evidence="14">R501</strain>
    </source>
</reference>
<dbReference type="InterPro" id="IPR013752">
    <property type="entry name" value="KPA_reductase"/>
</dbReference>
<dbReference type="Gene3D" id="1.10.1040.10">
    <property type="entry name" value="N-(1-d-carboxylethyl)-l-norvaline Dehydrogenase, domain 2"/>
    <property type="match status" value="1"/>
</dbReference>
<dbReference type="InterPro" id="IPR013328">
    <property type="entry name" value="6PGD_dom2"/>
</dbReference>
<dbReference type="InterPro" id="IPR003710">
    <property type="entry name" value="ApbA"/>
</dbReference>
<dbReference type="KEGG" id="hfv:R50_0774"/>
<dbReference type="InterPro" id="IPR050838">
    <property type="entry name" value="Ketopantoate_reductase"/>
</dbReference>
<feature type="domain" description="Ketopantoate reductase C-terminal" evidence="13">
    <location>
        <begin position="184"/>
        <end position="307"/>
    </location>
</feature>
<keyword evidence="6 11" id="KW-0566">Pantothenate biosynthesis</keyword>
<evidence type="ECO:0000256" key="7">
    <source>
        <dbReference type="ARBA" id="ARBA00022857"/>
    </source>
</evidence>
<evidence type="ECO:0000256" key="4">
    <source>
        <dbReference type="ARBA" id="ARBA00013014"/>
    </source>
</evidence>
<dbReference type="UniPathway" id="UPA00028">
    <property type="reaction ID" value="UER00004"/>
</dbReference>
<evidence type="ECO:0000313" key="14">
    <source>
        <dbReference type="EMBL" id="CAB1128280.1"/>
    </source>
</evidence>
<evidence type="ECO:0000256" key="3">
    <source>
        <dbReference type="ARBA" id="ARBA00007870"/>
    </source>
</evidence>
<dbReference type="NCBIfam" id="TIGR00745">
    <property type="entry name" value="apbA_panE"/>
    <property type="match status" value="1"/>
</dbReference>
<dbReference type="GO" id="GO:0005737">
    <property type="term" value="C:cytoplasm"/>
    <property type="evidence" value="ECO:0007669"/>
    <property type="project" value="TreeGrafter"/>
</dbReference>
<evidence type="ECO:0000256" key="6">
    <source>
        <dbReference type="ARBA" id="ARBA00022655"/>
    </source>
</evidence>
<dbReference type="Gene3D" id="3.40.50.720">
    <property type="entry name" value="NAD(P)-binding Rossmann-like Domain"/>
    <property type="match status" value="1"/>
</dbReference>
<evidence type="ECO:0000256" key="8">
    <source>
        <dbReference type="ARBA" id="ARBA00023002"/>
    </source>
</evidence>
<dbReference type="InterPro" id="IPR013332">
    <property type="entry name" value="KPR_N"/>
</dbReference>
<dbReference type="Proteomes" id="UP000503399">
    <property type="component" value="Chromosome"/>
</dbReference>
<evidence type="ECO:0000256" key="1">
    <source>
        <dbReference type="ARBA" id="ARBA00002919"/>
    </source>
</evidence>
<feature type="domain" description="Ketopantoate reductase N-terminal" evidence="12">
    <location>
        <begin position="9"/>
        <end position="151"/>
    </location>
</feature>
<comment type="similarity">
    <text evidence="3 11">Belongs to the ketopantoate reductase family.</text>
</comment>
<evidence type="ECO:0000256" key="9">
    <source>
        <dbReference type="ARBA" id="ARBA00032024"/>
    </source>
</evidence>
<proteinExistence type="inferred from homology"/>
<evidence type="ECO:0000256" key="11">
    <source>
        <dbReference type="RuleBase" id="RU362068"/>
    </source>
</evidence>
<gene>
    <name evidence="14" type="ORF">R50_0774</name>
</gene>
<dbReference type="GO" id="GO:0008677">
    <property type="term" value="F:2-dehydropantoate 2-reductase activity"/>
    <property type="evidence" value="ECO:0007669"/>
    <property type="project" value="UniProtKB-EC"/>
</dbReference>
<comment type="pathway">
    <text evidence="2 11">Cofactor biosynthesis; (R)-pantothenate biosynthesis; (R)-pantoate from 3-methyl-2-oxobutanoate: step 2/2.</text>
</comment>
<protein>
    <recommendedName>
        <fullName evidence="5 11">2-dehydropantoate 2-reductase</fullName>
        <ecNumber evidence="4 11">1.1.1.169</ecNumber>
    </recommendedName>
    <alternativeName>
        <fullName evidence="9 11">Ketopantoate reductase</fullName>
    </alternativeName>
</protein>